<keyword evidence="3" id="KW-0326">Glycosidase</keyword>
<organism evidence="4 5">
    <name type="scientific">Amphibalanus amphitrite</name>
    <name type="common">Striped barnacle</name>
    <name type="synonym">Balanus amphitrite</name>
    <dbReference type="NCBI Taxonomy" id="1232801"/>
    <lineage>
        <taxon>Eukaryota</taxon>
        <taxon>Metazoa</taxon>
        <taxon>Ecdysozoa</taxon>
        <taxon>Arthropoda</taxon>
        <taxon>Crustacea</taxon>
        <taxon>Multicrustacea</taxon>
        <taxon>Cirripedia</taxon>
        <taxon>Thoracica</taxon>
        <taxon>Thoracicalcarea</taxon>
        <taxon>Balanomorpha</taxon>
        <taxon>Balanoidea</taxon>
        <taxon>Balanidae</taxon>
        <taxon>Amphibalaninae</taxon>
        <taxon>Amphibalanus</taxon>
    </lineage>
</organism>
<dbReference type="Pfam" id="PF01630">
    <property type="entry name" value="Glyco_hydro_56"/>
    <property type="match status" value="1"/>
</dbReference>
<dbReference type="OrthoDB" id="5796153at2759"/>
<reference evidence="4 5" key="1">
    <citation type="submission" date="2019-07" db="EMBL/GenBank/DDBJ databases">
        <title>Draft genome assembly of a fouling barnacle, Amphibalanus amphitrite (Darwin, 1854): The first reference genome for Thecostraca.</title>
        <authorList>
            <person name="Kim W."/>
        </authorList>
    </citation>
    <scope>NUCLEOTIDE SEQUENCE [LARGE SCALE GENOMIC DNA]</scope>
    <source>
        <strain evidence="4">SNU_AA5</strain>
        <tissue evidence="4">Soma without cirri and trophi</tissue>
    </source>
</reference>
<dbReference type="GO" id="GO:0030214">
    <property type="term" value="P:hyaluronan catabolic process"/>
    <property type="evidence" value="ECO:0007669"/>
    <property type="project" value="TreeGrafter"/>
</dbReference>
<proteinExistence type="inferred from homology"/>
<dbReference type="Gene3D" id="3.20.20.70">
    <property type="entry name" value="Aldolase class I"/>
    <property type="match status" value="1"/>
</dbReference>
<accession>A0A6A4VBA8</accession>
<comment type="catalytic activity">
    <reaction evidence="3">
        <text>Random hydrolysis of (1-&gt;4)-linkages between N-acetyl-beta-D-glucosamine and D-glucuronate residues in hyaluronate.</text>
        <dbReference type="EC" id="3.2.1.35"/>
    </reaction>
</comment>
<keyword evidence="5" id="KW-1185">Reference proteome</keyword>
<keyword evidence="3" id="KW-0378">Hydrolase</keyword>
<comment type="similarity">
    <text evidence="1 3">Belongs to the glycosyl hydrolase 56 family.</text>
</comment>
<dbReference type="PANTHER" id="PTHR11769:SF35">
    <property type="entry name" value="HYALURONIDASE"/>
    <property type="match status" value="1"/>
</dbReference>
<dbReference type="InterPro" id="IPR017853">
    <property type="entry name" value="GH"/>
</dbReference>
<dbReference type="SUPFAM" id="SSF51445">
    <property type="entry name" value="(Trans)glycosidases"/>
    <property type="match status" value="1"/>
</dbReference>
<dbReference type="Proteomes" id="UP000440578">
    <property type="component" value="Unassembled WGS sequence"/>
</dbReference>
<evidence type="ECO:0000256" key="2">
    <source>
        <dbReference type="ARBA" id="ARBA00023157"/>
    </source>
</evidence>
<dbReference type="GO" id="GO:0004415">
    <property type="term" value="F:hyalurononglucosaminidase activity"/>
    <property type="evidence" value="ECO:0007669"/>
    <property type="project" value="UniProtKB-UniRule"/>
</dbReference>
<dbReference type="PANTHER" id="PTHR11769">
    <property type="entry name" value="HYALURONIDASE"/>
    <property type="match status" value="1"/>
</dbReference>
<evidence type="ECO:0000313" key="5">
    <source>
        <dbReference type="Proteomes" id="UP000440578"/>
    </source>
</evidence>
<gene>
    <name evidence="4" type="primary">HUGA_0</name>
    <name evidence="4" type="ORF">FJT64_012834</name>
</gene>
<dbReference type="PRINTS" id="PR00846">
    <property type="entry name" value="GLHYDRLASE56"/>
</dbReference>
<name>A0A6A4VBA8_AMPAM</name>
<sequence length="276" mass="32119">MDAQTAGNYTAEALFERPARQYLEKTLQLARRLRPSALWGYYHYPYCKAYIPHVESCAPAISQDNDKSLWLYENSDALYPSIYYLKYKYTAWEKTMETRSRLEEADRMSRLVGGRPVLPYTWYAYHERHTDFLSPADLLGSLGQAAARQPAGVIIWGGSDGLNSTRLCLRLRDYVEHRLGPFVRWLRSLTDAQLDQLHRHLVESPESFYSQVTLLSKQGVFGHWPVNGWDADMEQTEEMKRAVLQEIARELGPDELLIGDPKQVRYEEEEEQQFLM</sequence>
<dbReference type="InterPro" id="IPR013785">
    <property type="entry name" value="Aldolase_TIM"/>
</dbReference>
<comment type="caution">
    <text evidence="4">The sequence shown here is derived from an EMBL/GenBank/DDBJ whole genome shotgun (WGS) entry which is preliminary data.</text>
</comment>
<dbReference type="EC" id="3.2.1.35" evidence="3"/>
<protein>
    <recommendedName>
        <fullName evidence="3">Hyaluronidase</fullName>
        <ecNumber evidence="3">3.2.1.35</ecNumber>
    </recommendedName>
</protein>
<evidence type="ECO:0000256" key="1">
    <source>
        <dbReference type="ARBA" id="ARBA00008871"/>
    </source>
</evidence>
<evidence type="ECO:0000313" key="4">
    <source>
        <dbReference type="EMBL" id="KAF0288804.1"/>
    </source>
</evidence>
<dbReference type="AlphaFoldDB" id="A0A6A4VBA8"/>
<evidence type="ECO:0000256" key="3">
    <source>
        <dbReference type="RuleBase" id="RU610713"/>
    </source>
</evidence>
<dbReference type="EMBL" id="VIIS01002078">
    <property type="protein sequence ID" value="KAF0288804.1"/>
    <property type="molecule type" value="Genomic_DNA"/>
</dbReference>
<dbReference type="GO" id="GO:0005975">
    <property type="term" value="P:carbohydrate metabolic process"/>
    <property type="evidence" value="ECO:0007669"/>
    <property type="project" value="InterPro"/>
</dbReference>
<dbReference type="InterPro" id="IPR018155">
    <property type="entry name" value="Hyaluronidase"/>
</dbReference>
<keyword evidence="2" id="KW-1015">Disulfide bond</keyword>